<dbReference type="InterPro" id="IPR049326">
    <property type="entry name" value="Rhodopsin_dom_fungi"/>
</dbReference>
<comment type="subcellular location">
    <subcellularLocation>
        <location evidence="1">Membrane</location>
        <topology evidence="1">Multi-pass membrane protein</topology>
    </subcellularLocation>
</comment>
<dbReference type="OrthoDB" id="2988756at2759"/>
<keyword evidence="9" id="KW-1185">Reference proteome</keyword>
<gene>
    <name evidence="8" type="ORF">EK21DRAFT_35065</name>
</gene>
<dbReference type="EMBL" id="ML978179">
    <property type="protein sequence ID" value="KAF2031607.1"/>
    <property type="molecule type" value="Genomic_DNA"/>
</dbReference>
<evidence type="ECO:0000313" key="8">
    <source>
        <dbReference type="EMBL" id="KAF2031607.1"/>
    </source>
</evidence>
<comment type="similarity">
    <text evidence="5">Belongs to the SAT4 family.</text>
</comment>
<feature type="domain" description="Rhodopsin" evidence="7">
    <location>
        <begin position="13"/>
        <end position="262"/>
    </location>
</feature>
<evidence type="ECO:0000256" key="4">
    <source>
        <dbReference type="ARBA" id="ARBA00023136"/>
    </source>
</evidence>
<dbReference type="GO" id="GO:0016020">
    <property type="term" value="C:membrane"/>
    <property type="evidence" value="ECO:0007669"/>
    <property type="project" value="UniProtKB-SubCell"/>
</dbReference>
<name>A0A9P4LPC9_9PLEO</name>
<evidence type="ECO:0000256" key="6">
    <source>
        <dbReference type="SAM" id="Phobius"/>
    </source>
</evidence>
<organism evidence="8 9">
    <name type="scientific">Setomelanomma holmii</name>
    <dbReference type="NCBI Taxonomy" id="210430"/>
    <lineage>
        <taxon>Eukaryota</taxon>
        <taxon>Fungi</taxon>
        <taxon>Dikarya</taxon>
        <taxon>Ascomycota</taxon>
        <taxon>Pezizomycotina</taxon>
        <taxon>Dothideomycetes</taxon>
        <taxon>Pleosporomycetidae</taxon>
        <taxon>Pleosporales</taxon>
        <taxon>Pleosporineae</taxon>
        <taxon>Phaeosphaeriaceae</taxon>
        <taxon>Setomelanomma</taxon>
    </lineage>
</organism>
<feature type="transmembrane region" description="Helical" evidence="6">
    <location>
        <begin position="29"/>
        <end position="48"/>
    </location>
</feature>
<accession>A0A9P4LPC9</accession>
<feature type="transmembrane region" description="Helical" evidence="6">
    <location>
        <begin position="79"/>
        <end position="102"/>
    </location>
</feature>
<keyword evidence="3 6" id="KW-1133">Transmembrane helix</keyword>
<feature type="transmembrane region" description="Helical" evidence="6">
    <location>
        <begin position="196"/>
        <end position="217"/>
    </location>
</feature>
<feature type="transmembrane region" description="Helical" evidence="6">
    <location>
        <begin position="114"/>
        <end position="135"/>
    </location>
</feature>
<evidence type="ECO:0000256" key="3">
    <source>
        <dbReference type="ARBA" id="ARBA00022989"/>
    </source>
</evidence>
<feature type="transmembrane region" description="Helical" evidence="6">
    <location>
        <begin position="237"/>
        <end position="265"/>
    </location>
</feature>
<evidence type="ECO:0000259" key="7">
    <source>
        <dbReference type="Pfam" id="PF20684"/>
    </source>
</evidence>
<evidence type="ECO:0000256" key="5">
    <source>
        <dbReference type="ARBA" id="ARBA00038359"/>
    </source>
</evidence>
<comment type="caution">
    <text evidence="8">The sequence shown here is derived from an EMBL/GenBank/DDBJ whole genome shotgun (WGS) entry which is preliminary data.</text>
</comment>
<dbReference type="PANTHER" id="PTHR33048:SF146">
    <property type="entry name" value="INTEGRAL MEMBRANE PROTEIN"/>
    <property type="match status" value="1"/>
</dbReference>
<dbReference type="Proteomes" id="UP000799777">
    <property type="component" value="Unassembled WGS sequence"/>
</dbReference>
<evidence type="ECO:0000313" key="9">
    <source>
        <dbReference type="Proteomes" id="UP000799777"/>
    </source>
</evidence>
<keyword evidence="2 6" id="KW-0812">Transmembrane</keyword>
<evidence type="ECO:0000256" key="2">
    <source>
        <dbReference type="ARBA" id="ARBA00022692"/>
    </source>
</evidence>
<dbReference type="Pfam" id="PF20684">
    <property type="entry name" value="Fung_rhodopsin"/>
    <property type="match status" value="1"/>
</dbReference>
<dbReference type="AlphaFoldDB" id="A0A9P4LPC9"/>
<proteinExistence type="inferred from homology"/>
<feature type="transmembrane region" description="Helical" evidence="6">
    <location>
        <begin position="163"/>
        <end position="184"/>
    </location>
</feature>
<dbReference type="InterPro" id="IPR052337">
    <property type="entry name" value="SAT4-like"/>
</dbReference>
<keyword evidence="4 6" id="KW-0472">Membrane</keyword>
<feature type="non-terminal residue" evidence="8">
    <location>
        <position position="327"/>
    </location>
</feature>
<protein>
    <recommendedName>
        <fullName evidence="7">Rhodopsin domain-containing protein</fullName>
    </recommendedName>
</protein>
<sequence>SMLGLTSAVILARIGLNILRPKPLIDSDYFVFVAFTFYATMCALYISVSPYMQRVYGVINGELAPYAEMKDDTVVMTKMVFAAPCFFWMTLWSIKISLLLLYRKLLNGIPKRYSVIWWGIMALCILTFAGNYIMYFRSCGTISGFWNDACSGNKAKNAQLASLYYSFTVDTSTNLMIMALPIKLTWSLQMPRNKKVAILLLFASGFVCILFACLRVAQVAINAAKPEADGQPLDPTWLAIWGMVECSVVVIIGTCPAFAILINAFRTKTIYDSRGYRKQTESNSGKAGGSVQLRTIGGISTRERNQKLGLQSTDDHWADAHSSQQEL</sequence>
<evidence type="ECO:0000256" key="1">
    <source>
        <dbReference type="ARBA" id="ARBA00004141"/>
    </source>
</evidence>
<dbReference type="PANTHER" id="PTHR33048">
    <property type="entry name" value="PTH11-LIKE INTEGRAL MEMBRANE PROTEIN (AFU_ORTHOLOGUE AFUA_5G11245)"/>
    <property type="match status" value="1"/>
</dbReference>
<reference evidence="8" key="1">
    <citation type="journal article" date="2020" name="Stud. Mycol.">
        <title>101 Dothideomycetes genomes: a test case for predicting lifestyles and emergence of pathogens.</title>
        <authorList>
            <person name="Haridas S."/>
            <person name="Albert R."/>
            <person name="Binder M."/>
            <person name="Bloem J."/>
            <person name="Labutti K."/>
            <person name="Salamov A."/>
            <person name="Andreopoulos B."/>
            <person name="Baker S."/>
            <person name="Barry K."/>
            <person name="Bills G."/>
            <person name="Bluhm B."/>
            <person name="Cannon C."/>
            <person name="Castanera R."/>
            <person name="Culley D."/>
            <person name="Daum C."/>
            <person name="Ezra D."/>
            <person name="Gonzalez J."/>
            <person name="Henrissat B."/>
            <person name="Kuo A."/>
            <person name="Liang C."/>
            <person name="Lipzen A."/>
            <person name="Lutzoni F."/>
            <person name="Magnuson J."/>
            <person name="Mondo S."/>
            <person name="Nolan M."/>
            <person name="Ohm R."/>
            <person name="Pangilinan J."/>
            <person name="Park H.-J."/>
            <person name="Ramirez L."/>
            <person name="Alfaro M."/>
            <person name="Sun H."/>
            <person name="Tritt A."/>
            <person name="Yoshinaga Y."/>
            <person name="Zwiers L.-H."/>
            <person name="Turgeon B."/>
            <person name="Goodwin S."/>
            <person name="Spatafora J."/>
            <person name="Crous P."/>
            <person name="Grigoriev I."/>
        </authorList>
    </citation>
    <scope>NUCLEOTIDE SEQUENCE</scope>
    <source>
        <strain evidence="8">CBS 110217</strain>
    </source>
</reference>
<feature type="non-terminal residue" evidence="8">
    <location>
        <position position="1"/>
    </location>
</feature>